<dbReference type="PANTHER" id="PTHR34075:SF5">
    <property type="entry name" value="BLR3430 PROTEIN"/>
    <property type="match status" value="1"/>
</dbReference>
<dbReference type="InterPro" id="IPR052513">
    <property type="entry name" value="Thioester_dehydratase-like"/>
</dbReference>
<dbReference type="InterPro" id="IPR022002">
    <property type="entry name" value="ChsH2_Znr"/>
</dbReference>
<dbReference type="SUPFAM" id="SSF50249">
    <property type="entry name" value="Nucleic acid-binding proteins"/>
    <property type="match status" value="1"/>
</dbReference>
<protein>
    <submittedName>
        <fullName evidence="2">Zinc ribbon domain-containing protein</fullName>
    </submittedName>
</protein>
<organism evidence="2 3">
    <name type="scientific">Streptomyces carpinensis</name>
    <dbReference type="NCBI Taxonomy" id="66369"/>
    <lineage>
        <taxon>Bacteria</taxon>
        <taxon>Bacillati</taxon>
        <taxon>Actinomycetota</taxon>
        <taxon>Actinomycetes</taxon>
        <taxon>Kitasatosporales</taxon>
        <taxon>Streptomycetaceae</taxon>
        <taxon>Streptomyces</taxon>
    </lineage>
</organism>
<gene>
    <name evidence="2" type="ORF">ABT317_19610</name>
</gene>
<comment type="caution">
    <text evidence="2">The sequence shown here is derived from an EMBL/GenBank/DDBJ whole genome shotgun (WGS) entry which is preliminary data.</text>
</comment>
<keyword evidence="3" id="KW-1185">Reference proteome</keyword>
<dbReference type="EMBL" id="JBEPCU010000325">
    <property type="protein sequence ID" value="MER6979134.1"/>
    <property type="molecule type" value="Genomic_DNA"/>
</dbReference>
<name>A0ABV1W4N0_9ACTN</name>
<dbReference type="Pfam" id="PF12172">
    <property type="entry name" value="zf-ChsH2"/>
    <property type="match status" value="1"/>
</dbReference>
<evidence type="ECO:0000313" key="2">
    <source>
        <dbReference type="EMBL" id="MER6979134.1"/>
    </source>
</evidence>
<dbReference type="PANTHER" id="PTHR34075">
    <property type="entry name" value="BLR3430 PROTEIN"/>
    <property type="match status" value="1"/>
</dbReference>
<dbReference type="RefSeq" id="WP_086729615.1">
    <property type="nucleotide sequence ID" value="NZ_MUBM01000332.1"/>
</dbReference>
<dbReference type="Proteomes" id="UP001458415">
    <property type="component" value="Unassembled WGS sequence"/>
</dbReference>
<reference evidence="2 3" key="1">
    <citation type="submission" date="2024-06" db="EMBL/GenBank/DDBJ databases">
        <title>The Natural Products Discovery Center: Release of the First 8490 Sequenced Strains for Exploring Actinobacteria Biosynthetic Diversity.</title>
        <authorList>
            <person name="Kalkreuter E."/>
            <person name="Kautsar S.A."/>
            <person name="Yang D."/>
            <person name="Bader C.D."/>
            <person name="Teijaro C.N."/>
            <person name="Fluegel L."/>
            <person name="Davis C.M."/>
            <person name="Simpson J.R."/>
            <person name="Lauterbach L."/>
            <person name="Steele A.D."/>
            <person name="Gui C."/>
            <person name="Meng S."/>
            <person name="Li G."/>
            <person name="Viehrig K."/>
            <person name="Ye F."/>
            <person name="Su P."/>
            <person name="Kiefer A.F."/>
            <person name="Nichols A."/>
            <person name="Cepeda A.J."/>
            <person name="Yan W."/>
            <person name="Fan B."/>
            <person name="Jiang Y."/>
            <person name="Adhikari A."/>
            <person name="Zheng C.-J."/>
            <person name="Schuster L."/>
            <person name="Cowan T.M."/>
            <person name="Smanski M.J."/>
            <person name="Chevrette M.G."/>
            <person name="De Carvalho L.P.S."/>
            <person name="Shen B."/>
        </authorList>
    </citation>
    <scope>NUCLEOTIDE SEQUENCE [LARGE SCALE GENOMIC DNA]</scope>
    <source>
        <strain evidence="2 3">NPDC000634</strain>
    </source>
</reference>
<evidence type="ECO:0000313" key="3">
    <source>
        <dbReference type="Proteomes" id="UP001458415"/>
    </source>
</evidence>
<sequence>MYHHSGNATHPAANSATGLIVPASRGPEALYFQRCTWCGTAMYHRALCPACRGSNVRTERSHGTGTVRHSTVVHRNGPAAHNVSLIEMDEGFVVRGRVMGRLNAIYPGDRVRLSTAQGLVRGEPVFQLLDE</sequence>
<feature type="domain" description="ChsH2 rubredoxin-like zinc ribbon" evidence="1">
    <location>
        <begin position="29"/>
        <end position="56"/>
    </location>
</feature>
<proteinExistence type="predicted"/>
<accession>A0ABV1W4N0</accession>
<dbReference type="InterPro" id="IPR012340">
    <property type="entry name" value="NA-bd_OB-fold"/>
</dbReference>
<evidence type="ECO:0000259" key="1">
    <source>
        <dbReference type="Pfam" id="PF12172"/>
    </source>
</evidence>